<evidence type="ECO:0000256" key="6">
    <source>
        <dbReference type="RuleBase" id="RU000682"/>
    </source>
</evidence>
<keyword evidence="4 5" id="KW-0539">Nucleus</keyword>
<feature type="DNA-binding region" description="Homeobox" evidence="5">
    <location>
        <begin position="213"/>
        <end position="263"/>
    </location>
</feature>
<dbReference type="GO" id="GO:0005634">
    <property type="term" value="C:nucleus"/>
    <property type="evidence" value="ECO:0007669"/>
    <property type="project" value="UniProtKB-SubCell"/>
</dbReference>
<comment type="caution">
    <text evidence="9">The sequence shown here is derived from an EMBL/GenBank/DDBJ whole genome shotgun (WGS) entry which is preliminary data.</text>
</comment>
<feature type="compositionally biased region" description="Polar residues" evidence="7">
    <location>
        <begin position="314"/>
        <end position="324"/>
    </location>
</feature>
<dbReference type="PROSITE" id="PS00027">
    <property type="entry name" value="HOMEOBOX_1"/>
    <property type="match status" value="1"/>
</dbReference>
<dbReference type="PANTHER" id="PTHR10390">
    <property type="entry name" value="HOMEOBOX PROTEIN SIX"/>
    <property type="match status" value="1"/>
</dbReference>
<protein>
    <submittedName>
        <fullName evidence="9">Homeobox domain-containing protein</fullName>
    </submittedName>
</protein>
<gene>
    <name evidence="9" type="ORF">DdX_04041</name>
</gene>
<dbReference type="AlphaFoldDB" id="A0AAD4R8I8"/>
<evidence type="ECO:0000256" key="2">
    <source>
        <dbReference type="ARBA" id="ARBA00023125"/>
    </source>
</evidence>
<dbReference type="InterPro" id="IPR031701">
    <property type="entry name" value="SIX1_SD"/>
</dbReference>
<dbReference type="EMBL" id="JAKKPZ010000003">
    <property type="protein sequence ID" value="KAI1723862.1"/>
    <property type="molecule type" value="Genomic_DNA"/>
</dbReference>
<dbReference type="InterPro" id="IPR017970">
    <property type="entry name" value="Homeobox_CS"/>
</dbReference>
<dbReference type="InterPro" id="IPR009057">
    <property type="entry name" value="Homeodomain-like_sf"/>
</dbReference>
<name>A0AAD4R8I8_9BILA</name>
<feature type="compositionally biased region" description="Polar residues" evidence="7">
    <location>
        <begin position="58"/>
        <end position="77"/>
    </location>
</feature>
<keyword evidence="10" id="KW-1185">Reference proteome</keyword>
<reference evidence="9" key="1">
    <citation type="submission" date="2022-01" db="EMBL/GenBank/DDBJ databases">
        <title>Genome Sequence Resource for Two Populations of Ditylenchus destructor, the Migratory Endoparasitic Phytonematode.</title>
        <authorList>
            <person name="Zhang H."/>
            <person name="Lin R."/>
            <person name="Xie B."/>
        </authorList>
    </citation>
    <scope>NUCLEOTIDE SEQUENCE</scope>
    <source>
        <strain evidence="9">BazhouSP</strain>
    </source>
</reference>
<organism evidence="9 10">
    <name type="scientific">Ditylenchus destructor</name>
    <dbReference type="NCBI Taxonomy" id="166010"/>
    <lineage>
        <taxon>Eukaryota</taxon>
        <taxon>Metazoa</taxon>
        <taxon>Ecdysozoa</taxon>
        <taxon>Nematoda</taxon>
        <taxon>Chromadorea</taxon>
        <taxon>Rhabditida</taxon>
        <taxon>Tylenchina</taxon>
        <taxon>Tylenchomorpha</taxon>
        <taxon>Sphaerularioidea</taxon>
        <taxon>Anguinidae</taxon>
        <taxon>Anguininae</taxon>
        <taxon>Ditylenchus</taxon>
    </lineage>
</organism>
<keyword evidence="2 5" id="KW-0238">DNA-binding</keyword>
<dbReference type="PROSITE" id="PS50071">
    <property type="entry name" value="HOMEOBOX_2"/>
    <property type="match status" value="1"/>
</dbReference>
<evidence type="ECO:0000256" key="4">
    <source>
        <dbReference type="ARBA" id="ARBA00023242"/>
    </source>
</evidence>
<feature type="compositionally biased region" description="Polar residues" evidence="7">
    <location>
        <begin position="1"/>
        <end position="24"/>
    </location>
</feature>
<dbReference type="SUPFAM" id="SSF46689">
    <property type="entry name" value="Homeodomain-like"/>
    <property type="match status" value="1"/>
</dbReference>
<evidence type="ECO:0000313" key="10">
    <source>
        <dbReference type="Proteomes" id="UP001201812"/>
    </source>
</evidence>
<dbReference type="CDD" id="cd00086">
    <property type="entry name" value="homeodomain"/>
    <property type="match status" value="1"/>
</dbReference>
<dbReference type="SMART" id="SM00389">
    <property type="entry name" value="HOX"/>
    <property type="match status" value="1"/>
</dbReference>
<evidence type="ECO:0000259" key="8">
    <source>
        <dbReference type="PROSITE" id="PS50071"/>
    </source>
</evidence>
<feature type="region of interest" description="Disordered" evidence="7">
    <location>
        <begin position="1"/>
        <end position="77"/>
    </location>
</feature>
<feature type="domain" description="Homeobox" evidence="8">
    <location>
        <begin position="211"/>
        <end position="262"/>
    </location>
</feature>
<dbReference type="Gene3D" id="1.10.10.60">
    <property type="entry name" value="Homeodomain-like"/>
    <property type="match status" value="1"/>
</dbReference>
<dbReference type="Pfam" id="PF00046">
    <property type="entry name" value="Homeodomain"/>
    <property type="match status" value="1"/>
</dbReference>
<feature type="compositionally biased region" description="Polar residues" evidence="7">
    <location>
        <begin position="39"/>
        <end position="50"/>
    </location>
</feature>
<dbReference type="PANTHER" id="PTHR10390:SF44">
    <property type="entry name" value="SIX HOMEOBOX 4"/>
    <property type="match status" value="1"/>
</dbReference>
<evidence type="ECO:0000256" key="7">
    <source>
        <dbReference type="SAM" id="MobiDB-lite"/>
    </source>
</evidence>
<feature type="region of interest" description="Disordered" evidence="7">
    <location>
        <begin position="254"/>
        <end position="324"/>
    </location>
</feature>
<evidence type="ECO:0000256" key="1">
    <source>
        <dbReference type="ARBA" id="ARBA00004123"/>
    </source>
</evidence>
<dbReference type="Pfam" id="PF16878">
    <property type="entry name" value="SIX1_SD"/>
    <property type="match status" value="1"/>
</dbReference>
<evidence type="ECO:0000256" key="3">
    <source>
        <dbReference type="ARBA" id="ARBA00023155"/>
    </source>
</evidence>
<dbReference type="GO" id="GO:0005667">
    <property type="term" value="C:transcription regulator complex"/>
    <property type="evidence" value="ECO:0007669"/>
    <property type="project" value="TreeGrafter"/>
</dbReference>
<dbReference type="GO" id="GO:0000978">
    <property type="term" value="F:RNA polymerase II cis-regulatory region sequence-specific DNA binding"/>
    <property type="evidence" value="ECO:0007669"/>
    <property type="project" value="TreeGrafter"/>
</dbReference>
<evidence type="ECO:0000256" key="5">
    <source>
        <dbReference type="PROSITE-ProRule" id="PRU00108"/>
    </source>
</evidence>
<dbReference type="InterPro" id="IPR001356">
    <property type="entry name" value="HD"/>
</dbReference>
<evidence type="ECO:0000313" key="9">
    <source>
        <dbReference type="EMBL" id="KAI1723862.1"/>
    </source>
</evidence>
<accession>A0AAD4R8I8</accession>
<keyword evidence="3 5" id="KW-0371">Homeobox</keyword>
<sequence length="423" mass="47795">MHSSLTSTANGQHFQTLVDPSNPASFHYGEMLVPRSQEGHSASVKSTAQEKNSENENRSANQISNDSTNFNSPEPCTANESYAPTNLRPDHIQCICAALENSANIATLDKFVSNFSAPILSDHPCREALLRAKALVLFHVRKFDEFYKFVESTQFAPEHHNFLQSLWNEAHYIETELQRGRKLDPVSRYRVRKKNAFPRTIWDGDATSYCFKKNARKILKDFYEKQQTPTHQQKQELAKSTKLSVVQVSNWFKNQRQRARQQRREFRRSCSLPDSSSDGAESEGPEDNNTTFDENETPAHGCGQPKDVEFVDHQGSSTSDLFPQQCGGNENDHNSRVNPAAAVYAAAAQMYYGTTMSPAQYHSFYQHSYQQPIHLTMNFAPQFLLNNANSMVHPTEVPPPPIFAENLNTLDSTVGSGMKYQCL</sequence>
<dbReference type="Proteomes" id="UP001201812">
    <property type="component" value="Unassembled WGS sequence"/>
</dbReference>
<dbReference type="GO" id="GO:0000981">
    <property type="term" value="F:DNA-binding transcription factor activity, RNA polymerase II-specific"/>
    <property type="evidence" value="ECO:0007669"/>
    <property type="project" value="InterPro"/>
</dbReference>
<comment type="subcellular location">
    <subcellularLocation>
        <location evidence="1 5 6">Nucleus</location>
    </subcellularLocation>
</comment>
<proteinExistence type="predicted"/>